<dbReference type="STRING" id="1965070.A0A3S4REA5"/>
<keyword evidence="13" id="KW-1185">Reference proteome</keyword>
<feature type="region of interest" description="Disordered" evidence="9">
    <location>
        <begin position="125"/>
        <end position="144"/>
    </location>
</feature>
<organism evidence="12 13">
    <name type="scientific">Dinothrombium tinctorium</name>
    <dbReference type="NCBI Taxonomy" id="1965070"/>
    <lineage>
        <taxon>Eukaryota</taxon>
        <taxon>Metazoa</taxon>
        <taxon>Ecdysozoa</taxon>
        <taxon>Arthropoda</taxon>
        <taxon>Chelicerata</taxon>
        <taxon>Arachnida</taxon>
        <taxon>Acari</taxon>
        <taxon>Acariformes</taxon>
        <taxon>Trombidiformes</taxon>
        <taxon>Prostigmata</taxon>
        <taxon>Anystina</taxon>
        <taxon>Parasitengona</taxon>
        <taxon>Trombidioidea</taxon>
        <taxon>Trombidiidae</taxon>
        <taxon>Dinothrombium</taxon>
    </lineage>
</organism>
<keyword evidence="3 8" id="KW-0812">Transmembrane</keyword>
<dbReference type="Pfam" id="PF07885">
    <property type="entry name" value="Ion_trans_2"/>
    <property type="match status" value="2"/>
</dbReference>
<keyword evidence="4 10" id="KW-1133">Transmembrane helix</keyword>
<dbReference type="PANTHER" id="PTHR11003:SF352">
    <property type="entry name" value="BCDNA.GH04802-RELATED"/>
    <property type="match status" value="1"/>
</dbReference>
<evidence type="ECO:0000256" key="2">
    <source>
        <dbReference type="ARBA" id="ARBA00022448"/>
    </source>
</evidence>
<protein>
    <submittedName>
        <fullName evidence="12">Potassium channel subfamily K member 18-like protein</fullName>
    </submittedName>
</protein>
<evidence type="ECO:0000256" key="4">
    <source>
        <dbReference type="ARBA" id="ARBA00022989"/>
    </source>
</evidence>
<comment type="subcellular location">
    <subcellularLocation>
        <location evidence="1">Membrane</location>
        <topology evidence="1">Multi-pass membrane protein</topology>
    </subcellularLocation>
</comment>
<evidence type="ECO:0000313" key="13">
    <source>
        <dbReference type="Proteomes" id="UP000285301"/>
    </source>
</evidence>
<evidence type="ECO:0000256" key="7">
    <source>
        <dbReference type="ARBA" id="ARBA00023303"/>
    </source>
</evidence>
<feature type="transmembrane region" description="Helical" evidence="10">
    <location>
        <begin position="292"/>
        <end position="315"/>
    </location>
</feature>
<keyword evidence="7 8" id="KW-0407">Ion channel</keyword>
<evidence type="ECO:0000259" key="11">
    <source>
        <dbReference type="Pfam" id="PF07885"/>
    </source>
</evidence>
<comment type="similarity">
    <text evidence="8">Belongs to the two pore domain potassium channel (TC 1.A.1.8) family.</text>
</comment>
<evidence type="ECO:0000256" key="6">
    <source>
        <dbReference type="ARBA" id="ARBA00023136"/>
    </source>
</evidence>
<feature type="domain" description="Potassium channel" evidence="11">
    <location>
        <begin position="239"/>
        <end position="318"/>
    </location>
</feature>
<dbReference type="OrthoDB" id="297496at2759"/>
<evidence type="ECO:0000256" key="1">
    <source>
        <dbReference type="ARBA" id="ARBA00004141"/>
    </source>
</evidence>
<dbReference type="GO" id="GO:0030322">
    <property type="term" value="P:stabilization of membrane potential"/>
    <property type="evidence" value="ECO:0007669"/>
    <property type="project" value="TreeGrafter"/>
</dbReference>
<sequence length="348" mass="39002">MKVYEKSVKRDQLVVRQGNNGNRKHHKAAAFIPLIDCENAMQKVIHLLRYGETAPHTDGGRIATIFYAIFGIPLMLLYLTNIGGILAQSFRYAYGRLFKCLVKQSSPSREKKDILRAKSIRQKHQQQRIATFGSASTSSATQYPTHHQHGFISSVSHSVPVTPISTLNRHHVTMIRPGAAVGIIDVESDQHATRLERSISDPNFAGIESSEIYDITDFIDKRSKMNVDKVHVPIVLCLIILIAYITGGGLLISDLEGWKPFDGAYFCFITLTTIGFGDFVPGRILESKNQQVYLILCALYILVGLALGAMCFNLMQEEVIRKFRVCGQRIGIIKDAEDDDFNEELEMI</sequence>
<accession>A0A3S4REA5</accession>
<dbReference type="PANTHER" id="PTHR11003">
    <property type="entry name" value="POTASSIUM CHANNEL, SUBFAMILY K"/>
    <property type="match status" value="1"/>
</dbReference>
<dbReference type="SUPFAM" id="SSF81324">
    <property type="entry name" value="Voltage-gated potassium channels"/>
    <property type="match status" value="1"/>
</dbReference>
<reference evidence="12 13" key="1">
    <citation type="journal article" date="2018" name="Gigascience">
        <title>Genomes of trombidid mites reveal novel predicted allergens and laterally-transferred genes associated with secondary metabolism.</title>
        <authorList>
            <person name="Dong X."/>
            <person name="Chaisiri K."/>
            <person name="Xia D."/>
            <person name="Armstrong S.D."/>
            <person name="Fang Y."/>
            <person name="Donnelly M.J."/>
            <person name="Kadowaki T."/>
            <person name="McGarry J.W."/>
            <person name="Darby A.C."/>
            <person name="Makepeace B.L."/>
        </authorList>
    </citation>
    <scope>NUCLEOTIDE SEQUENCE [LARGE SCALE GENOMIC DNA]</scope>
    <source>
        <strain evidence="12">UoL-WK</strain>
    </source>
</reference>
<proteinExistence type="inferred from homology"/>
<feature type="transmembrane region" description="Helical" evidence="10">
    <location>
        <begin position="263"/>
        <end position="280"/>
    </location>
</feature>
<evidence type="ECO:0000313" key="12">
    <source>
        <dbReference type="EMBL" id="RWS15118.1"/>
    </source>
</evidence>
<keyword evidence="2 8" id="KW-0813">Transport</keyword>
<feature type="transmembrane region" description="Helical" evidence="10">
    <location>
        <begin position="65"/>
        <end position="87"/>
    </location>
</feature>
<evidence type="ECO:0000256" key="10">
    <source>
        <dbReference type="SAM" id="Phobius"/>
    </source>
</evidence>
<name>A0A3S4REA5_9ACAR</name>
<dbReference type="InterPro" id="IPR003280">
    <property type="entry name" value="2pore_dom_K_chnl"/>
</dbReference>
<evidence type="ECO:0000256" key="9">
    <source>
        <dbReference type="SAM" id="MobiDB-lite"/>
    </source>
</evidence>
<dbReference type="GO" id="GO:0015271">
    <property type="term" value="F:outward rectifier potassium channel activity"/>
    <property type="evidence" value="ECO:0007669"/>
    <property type="project" value="TreeGrafter"/>
</dbReference>
<dbReference type="GO" id="GO:0005886">
    <property type="term" value="C:plasma membrane"/>
    <property type="evidence" value="ECO:0007669"/>
    <property type="project" value="TreeGrafter"/>
</dbReference>
<evidence type="ECO:0000256" key="5">
    <source>
        <dbReference type="ARBA" id="ARBA00023065"/>
    </source>
</evidence>
<keyword evidence="6 10" id="KW-0472">Membrane</keyword>
<dbReference type="Proteomes" id="UP000285301">
    <property type="component" value="Unassembled WGS sequence"/>
</dbReference>
<dbReference type="GO" id="GO:0022841">
    <property type="term" value="F:potassium ion leak channel activity"/>
    <property type="evidence" value="ECO:0007669"/>
    <property type="project" value="TreeGrafter"/>
</dbReference>
<dbReference type="EMBL" id="NCKU01000539">
    <property type="protein sequence ID" value="RWS15118.1"/>
    <property type="molecule type" value="Genomic_DNA"/>
</dbReference>
<comment type="caution">
    <text evidence="12">The sequence shown here is derived from an EMBL/GenBank/DDBJ whole genome shotgun (WGS) entry which is preliminary data.</text>
</comment>
<feature type="transmembrane region" description="Helical" evidence="10">
    <location>
        <begin position="230"/>
        <end position="251"/>
    </location>
</feature>
<feature type="domain" description="Potassium channel" evidence="11">
    <location>
        <begin position="50"/>
        <end position="86"/>
    </location>
</feature>
<keyword evidence="5 8" id="KW-0406">Ion transport</keyword>
<dbReference type="PRINTS" id="PR01333">
    <property type="entry name" value="2POREKCHANEL"/>
</dbReference>
<gene>
    <name evidence="12" type="ORF">B4U79_15246</name>
</gene>
<evidence type="ECO:0000256" key="8">
    <source>
        <dbReference type="RuleBase" id="RU003857"/>
    </source>
</evidence>
<dbReference type="Gene3D" id="1.10.287.70">
    <property type="match status" value="1"/>
</dbReference>
<dbReference type="InterPro" id="IPR013099">
    <property type="entry name" value="K_chnl_dom"/>
</dbReference>
<evidence type="ECO:0000256" key="3">
    <source>
        <dbReference type="ARBA" id="ARBA00022692"/>
    </source>
</evidence>
<dbReference type="AlphaFoldDB" id="A0A3S4REA5"/>